<dbReference type="InterPro" id="IPR024344">
    <property type="entry name" value="MDMPI_metal-binding"/>
</dbReference>
<proteinExistence type="predicted"/>
<dbReference type="RefSeq" id="WP_182561705.1">
    <property type="nucleotide sequence ID" value="NZ_JACGWT010000006.1"/>
</dbReference>
<dbReference type="Gene3D" id="1.20.120.450">
    <property type="entry name" value="dinb family like domain"/>
    <property type="match status" value="1"/>
</dbReference>
<protein>
    <submittedName>
        <fullName evidence="2">Uncharacterized protein (TIGR03083 family)</fullName>
    </submittedName>
</protein>
<evidence type="ECO:0000313" key="2">
    <source>
        <dbReference type="EMBL" id="MBA8796132.1"/>
    </source>
</evidence>
<evidence type="ECO:0000259" key="1">
    <source>
        <dbReference type="Pfam" id="PF11716"/>
    </source>
</evidence>
<feature type="domain" description="Mycothiol-dependent maleylpyruvate isomerase metal-binding" evidence="1">
    <location>
        <begin position="11"/>
        <end position="94"/>
    </location>
</feature>
<dbReference type="SUPFAM" id="SSF109854">
    <property type="entry name" value="DinB/YfiT-like putative metalloenzymes"/>
    <property type="match status" value="1"/>
</dbReference>
<dbReference type="InterPro" id="IPR034660">
    <property type="entry name" value="DinB/YfiT-like"/>
</dbReference>
<dbReference type="Proteomes" id="UP000523079">
    <property type="component" value="Unassembled WGS sequence"/>
</dbReference>
<organism evidence="2 3">
    <name type="scientific">Microlunatus kandeliicorticis</name>
    <dbReference type="NCBI Taxonomy" id="1759536"/>
    <lineage>
        <taxon>Bacteria</taxon>
        <taxon>Bacillati</taxon>
        <taxon>Actinomycetota</taxon>
        <taxon>Actinomycetes</taxon>
        <taxon>Propionibacteriales</taxon>
        <taxon>Propionibacteriaceae</taxon>
        <taxon>Microlunatus</taxon>
    </lineage>
</organism>
<dbReference type="EMBL" id="JACGWT010000006">
    <property type="protein sequence ID" value="MBA8796132.1"/>
    <property type="molecule type" value="Genomic_DNA"/>
</dbReference>
<reference evidence="2 3" key="1">
    <citation type="submission" date="2020-07" db="EMBL/GenBank/DDBJ databases">
        <title>Sequencing the genomes of 1000 actinobacteria strains.</title>
        <authorList>
            <person name="Klenk H.-P."/>
        </authorList>
    </citation>
    <scope>NUCLEOTIDE SEQUENCE [LARGE SCALE GENOMIC DNA]</scope>
    <source>
        <strain evidence="2 3">DSM 100723</strain>
    </source>
</reference>
<dbReference type="InterPro" id="IPR017517">
    <property type="entry name" value="Maleyloyr_isom"/>
</dbReference>
<dbReference type="AlphaFoldDB" id="A0A7W3IVQ7"/>
<evidence type="ECO:0000313" key="3">
    <source>
        <dbReference type="Proteomes" id="UP000523079"/>
    </source>
</evidence>
<dbReference type="Pfam" id="PF11716">
    <property type="entry name" value="MDMPI_N"/>
    <property type="match status" value="1"/>
</dbReference>
<dbReference type="GO" id="GO:0046872">
    <property type="term" value="F:metal ion binding"/>
    <property type="evidence" value="ECO:0007669"/>
    <property type="project" value="InterPro"/>
</dbReference>
<gene>
    <name evidence="2" type="ORF">FHX74_003773</name>
</gene>
<comment type="caution">
    <text evidence="2">The sequence shown here is derived from an EMBL/GenBank/DDBJ whole genome shotgun (WGS) entry which is preliminary data.</text>
</comment>
<keyword evidence="3" id="KW-1185">Reference proteome</keyword>
<name>A0A7W3IVQ7_9ACTN</name>
<accession>A0A7W3IVQ7</accession>
<dbReference type="NCBIfam" id="TIGR03083">
    <property type="entry name" value="maleylpyruvate isomerase family mycothiol-dependent enzyme"/>
    <property type="match status" value="1"/>
</dbReference>
<sequence length="206" mass="22218">MAPSLMSFAVDERADFLRLLDELRETDWGAATLCEGWSVRDVVAHVLSFEDLSLPAAMRLIVRGKVGRTSANELAMAPFTPASPADLTARMREHLRPAGLTAGFGGGIALTDGMIHQQDIRRPLGKPRTIPIERVLAALRIALRAPTLPSRRRVSRVRLVASDADWVHGVGPEVRGPVESLLMLTAGRGVAAAECSGPGVEVWNRS</sequence>